<protein>
    <submittedName>
        <fullName evidence="11">ATP-binding cassette domain-containing protein</fullName>
    </submittedName>
</protein>
<keyword evidence="7" id="KW-0472">Membrane</keyword>
<dbReference type="GO" id="GO:0005524">
    <property type="term" value="F:ATP binding"/>
    <property type="evidence" value="ECO:0007669"/>
    <property type="project" value="UniProtKB-KW"/>
</dbReference>
<comment type="subcellular location">
    <subcellularLocation>
        <location evidence="1">Cell membrane</location>
        <topology evidence="1">Peripheral membrane protein</topology>
        <orientation evidence="1">Cytoplasmic side</orientation>
    </subcellularLocation>
</comment>
<dbReference type="InterPro" id="IPR005894">
    <property type="entry name" value="DrrA"/>
</dbReference>
<feature type="domain" description="ABC transporter" evidence="10">
    <location>
        <begin position="5"/>
        <end position="235"/>
    </location>
</feature>
<dbReference type="GO" id="GO:0005886">
    <property type="term" value="C:plasma membrane"/>
    <property type="evidence" value="ECO:0007669"/>
    <property type="project" value="UniProtKB-SubCell"/>
</dbReference>
<dbReference type="SUPFAM" id="SSF52540">
    <property type="entry name" value="P-loop containing nucleoside triphosphate hydrolases"/>
    <property type="match status" value="1"/>
</dbReference>
<keyword evidence="6" id="KW-1278">Translocase</keyword>
<dbReference type="SMART" id="SM00382">
    <property type="entry name" value="AAA"/>
    <property type="match status" value="1"/>
</dbReference>
<evidence type="ECO:0000256" key="1">
    <source>
        <dbReference type="ARBA" id="ARBA00004413"/>
    </source>
</evidence>
<dbReference type="EMBL" id="VLNT01000006">
    <property type="protein sequence ID" value="TSD63090.1"/>
    <property type="molecule type" value="Genomic_DNA"/>
</dbReference>
<keyword evidence="5 11" id="KW-0067">ATP-binding</keyword>
<evidence type="ECO:0000256" key="7">
    <source>
        <dbReference type="ARBA" id="ARBA00023136"/>
    </source>
</evidence>
<dbReference type="GO" id="GO:0043215">
    <property type="term" value="P:daunorubicin transport"/>
    <property type="evidence" value="ECO:0007669"/>
    <property type="project" value="InterPro"/>
</dbReference>
<name>A0A554S9R6_9ACTN</name>
<accession>A0A554S9R6</accession>
<dbReference type="PANTHER" id="PTHR42711:SF19">
    <property type="entry name" value="DOXORUBICIN RESISTANCE ATP-BINDING PROTEIN DRRA"/>
    <property type="match status" value="1"/>
</dbReference>
<dbReference type="InterPro" id="IPR003439">
    <property type="entry name" value="ABC_transporter-like_ATP-bd"/>
</dbReference>
<evidence type="ECO:0000313" key="11">
    <source>
        <dbReference type="EMBL" id="TSD63090.1"/>
    </source>
</evidence>
<dbReference type="AlphaFoldDB" id="A0A554S9R6"/>
<reference evidence="11 12" key="1">
    <citation type="submission" date="2019-07" db="EMBL/GenBank/DDBJ databases">
        <authorList>
            <person name="Zhao L.H."/>
        </authorList>
    </citation>
    <scope>NUCLEOTIDE SEQUENCE [LARGE SCALE GENOMIC DNA]</scope>
    <source>
        <strain evidence="11 12">Co35</strain>
    </source>
</reference>
<evidence type="ECO:0000256" key="6">
    <source>
        <dbReference type="ARBA" id="ARBA00022967"/>
    </source>
</evidence>
<dbReference type="InterPro" id="IPR050763">
    <property type="entry name" value="ABC_transporter_ATP-binding"/>
</dbReference>
<comment type="similarity">
    <text evidence="9">Belongs to the ABC transporter superfamily. Drug exporter-1 (DrugE1) (TC 3.A.1.105) family.</text>
</comment>
<evidence type="ECO:0000259" key="10">
    <source>
        <dbReference type="PROSITE" id="PS50893"/>
    </source>
</evidence>
<dbReference type="FunFam" id="3.40.50.300:FF:000589">
    <property type="entry name" value="ABC transporter, ATP-binding subunit"/>
    <property type="match status" value="1"/>
</dbReference>
<sequence>MGEMIQARGLVKRYGEVEALSGLDLTVPQGTVLGLLGPNGAGKTTAVRILTTLLKPDDGEAEVAGVDVIADPNGVRRRIGLSGQYAAVDEYLTGFENLQMVGRLYGMSAKRAGARAKELLERFGLTDAADRPSKTYSGGMRRRLDLAGALVAEPPVLVLDEPTTGLDPRSRQQMWDVIRDLVGSGATLLLTTQYLEEADLLADNIIVIDQGRAIAEGTADELKSQTGGERIELVVADGARTDDAARLLAEIAAGDVIRRDRGLSAAASGDGAGQLRALLDRLAEADIALLDIGLRRPTLDDVFLELTGHVAEADDTQTDDATEEVSR</sequence>
<keyword evidence="2" id="KW-0813">Transport</keyword>
<dbReference type="GO" id="GO:0016887">
    <property type="term" value="F:ATP hydrolysis activity"/>
    <property type="evidence" value="ECO:0007669"/>
    <property type="project" value="InterPro"/>
</dbReference>
<dbReference type="InterPro" id="IPR027417">
    <property type="entry name" value="P-loop_NTPase"/>
</dbReference>
<dbReference type="NCBIfam" id="TIGR01188">
    <property type="entry name" value="drrA"/>
    <property type="match status" value="1"/>
</dbReference>
<evidence type="ECO:0000256" key="4">
    <source>
        <dbReference type="ARBA" id="ARBA00022741"/>
    </source>
</evidence>
<proteinExistence type="inferred from homology"/>
<evidence type="ECO:0000256" key="3">
    <source>
        <dbReference type="ARBA" id="ARBA00022475"/>
    </source>
</evidence>
<keyword evidence="4" id="KW-0547">Nucleotide-binding</keyword>
<evidence type="ECO:0000256" key="8">
    <source>
        <dbReference type="ARBA" id="ARBA00023251"/>
    </source>
</evidence>
<dbReference type="PANTHER" id="PTHR42711">
    <property type="entry name" value="ABC TRANSPORTER ATP-BINDING PROTEIN"/>
    <property type="match status" value="1"/>
</dbReference>
<keyword evidence="8" id="KW-0046">Antibiotic resistance</keyword>
<dbReference type="Pfam" id="PF13732">
    <property type="entry name" value="DrrA1-3_C"/>
    <property type="match status" value="1"/>
</dbReference>
<evidence type="ECO:0000256" key="9">
    <source>
        <dbReference type="ARBA" id="ARBA00049985"/>
    </source>
</evidence>
<dbReference type="Gene3D" id="3.40.50.300">
    <property type="entry name" value="P-loop containing nucleotide triphosphate hydrolases"/>
    <property type="match status" value="1"/>
</dbReference>
<keyword evidence="3" id="KW-1003">Cell membrane</keyword>
<evidence type="ECO:0000256" key="2">
    <source>
        <dbReference type="ARBA" id="ARBA00022448"/>
    </source>
</evidence>
<dbReference type="InterPro" id="IPR017871">
    <property type="entry name" value="ABC_transporter-like_CS"/>
</dbReference>
<dbReference type="Proteomes" id="UP000316988">
    <property type="component" value="Unassembled WGS sequence"/>
</dbReference>
<dbReference type="OrthoDB" id="9804819at2"/>
<dbReference type="InterPro" id="IPR025302">
    <property type="entry name" value="DrrA1/2-like_C"/>
</dbReference>
<dbReference type="InterPro" id="IPR003593">
    <property type="entry name" value="AAA+_ATPase"/>
</dbReference>
<dbReference type="GO" id="GO:1900753">
    <property type="term" value="P:doxorubicin transport"/>
    <property type="evidence" value="ECO:0007669"/>
    <property type="project" value="InterPro"/>
</dbReference>
<dbReference type="RefSeq" id="WP_143913145.1">
    <property type="nucleotide sequence ID" value="NZ_VLNT01000006.1"/>
</dbReference>
<evidence type="ECO:0000313" key="12">
    <source>
        <dbReference type="Proteomes" id="UP000316988"/>
    </source>
</evidence>
<dbReference type="PROSITE" id="PS00211">
    <property type="entry name" value="ABC_TRANSPORTER_1"/>
    <property type="match status" value="1"/>
</dbReference>
<organism evidence="11 12">
    <name type="scientific">Aeromicrobium piscarium</name>
    <dbReference type="NCBI Taxonomy" id="2590901"/>
    <lineage>
        <taxon>Bacteria</taxon>
        <taxon>Bacillati</taxon>
        <taxon>Actinomycetota</taxon>
        <taxon>Actinomycetes</taxon>
        <taxon>Propionibacteriales</taxon>
        <taxon>Nocardioidaceae</taxon>
        <taxon>Aeromicrobium</taxon>
    </lineage>
</organism>
<gene>
    <name evidence="11" type="ORF">FNM00_09180</name>
</gene>
<dbReference type="Pfam" id="PF00005">
    <property type="entry name" value="ABC_tran"/>
    <property type="match status" value="1"/>
</dbReference>
<dbReference type="GO" id="GO:0046677">
    <property type="term" value="P:response to antibiotic"/>
    <property type="evidence" value="ECO:0007669"/>
    <property type="project" value="UniProtKB-KW"/>
</dbReference>
<dbReference type="PROSITE" id="PS50893">
    <property type="entry name" value="ABC_TRANSPORTER_2"/>
    <property type="match status" value="1"/>
</dbReference>
<comment type="caution">
    <text evidence="11">The sequence shown here is derived from an EMBL/GenBank/DDBJ whole genome shotgun (WGS) entry which is preliminary data.</text>
</comment>
<keyword evidence="12" id="KW-1185">Reference proteome</keyword>
<evidence type="ECO:0000256" key="5">
    <source>
        <dbReference type="ARBA" id="ARBA00022840"/>
    </source>
</evidence>